<dbReference type="Pfam" id="PF05729">
    <property type="entry name" value="NACHT"/>
    <property type="match status" value="1"/>
</dbReference>
<protein>
    <submittedName>
        <fullName evidence="2">NACHT domain-containing protein</fullName>
    </submittedName>
</protein>
<sequence>MSGFEGAVLMLGSAVVKSAAKLWLGDRTVAADAAAQAVDLLAARTASAVEQRRLRRMFEQMEEIVAERLAPLAEHEFRGMPEHERLAALEAVSETFAAAALSDADLFTADLDAGFVCRYLRRAVPGVPERFLLSADATEFYHRVLRESCAYLVQIVTTLPRFQTSALTELLRRETQVLELLREVLARLPQSRSAGDFEADYRRQVVTVLDRMSLFGATIGASSRQYPLSVAYLSLGVVTEDADNRQGFGDIFEDDDAVPVGLARIEEILPRTTRLLVRGEAGSGKTTLLQWISVRCVQGDLADLPGWADVVPFFIRLRRYASAPFPAPEAFLTEVGRHIADEMPDGWVHDQLRSGRAVVLVDGVDELVESRWREVAQWLRELIAAFPAARYVVTSRPGAVEAAWPREEQFVVAELQPMQPRDVTAFVHRWHEAMRAQSLDDDERRKLDEVEARLAATLLDRRGLRRIARNPLLCALLCALHRDRNAQLPENRMELYEISLHLLLERRDKERGLPHPQGLSRIEQTLLLQDIAYWLVRNGWSDAETDRVFERVRVDRPASTGVPIQERAR</sequence>
<feature type="domain" description="NACHT" evidence="1">
    <location>
        <begin position="273"/>
        <end position="511"/>
    </location>
</feature>
<comment type="caution">
    <text evidence="2">The sequence shown here is derived from an EMBL/GenBank/DDBJ whole genome shotgun (WGS) entry which is preliminary data.</text>
</comment>
<dbReference type="Proteomes" id="UP001597417">
    <property type="component" value="Unassembled WGS sequence"/>
</dbReference>
<dbReference type="PROSITE" id="PS50837">
    <property type="entry name" value="NACHT"/>
    <property type="match status" value="1"/>
</dbReference>
<dbReference type="PANTHER" id="PTHR46844">
    <property type="entry name" value="SLR5058 PROTEIN"/>
    <property type="match status" value="1"/>
</dbReference>
<dbReference type="InterPro" id="IPR027417">
    <property type="entry name" value="P-loop_NTPase"/>
</dbReference>
<name>A0ABW5FSY5_9PSEU</name>
<reference evidence="3" key="1">
    <citation type="journal article" date="2019" name="Int. J. Syst. Evol. Microbiol.">
        <title>The Global Catalogue of Microorganisms (GCM) 10K type strain sequencing project: providing services to taxonomists for standard genome sequencing and annotation.</title>
        <authorList>
            <consortium name="The Broad Institute Genomics Platform"/>
            <consortium name="The Broad Institute Genome Sequencing Center for Infectious Disease"/>
            <person name="Wu L."/>
            <person name="Ma J."/>
        </authorList>
    </citation>
    <scope>NUCLEOTIDE SEQUENCE [LARGE SCALE GENOMIC DNA]</scope>
    <source>
        <strain evidence="3">CGMCC 4.7645</strain>
    </source>
</reference>
<organism evidence="2 3">
    <name type="scientific">Amycolatopsis pigmentata</name>
    <dbReference type="NCBI Taxonomy" id="450801"/>
    <lineage>
        <taxon>Bacteria</taxon>
        <taxon>Bacillati</taxon>
        <taxon>Actinomycetota</taxon>
        <taxon>Actinomycetes</taxon>
        <taxon>Pseudonocardiales</taxon>
        <taxon>Pseudonocardiaceae</taxon>
        <taxon>Amycolatopsis</taxon>
    </lineage>
</organism>
<dbReference type="RefSeq" id="WP_378265705.1">
    <property type="nucleotide sequence ID" value="NZ_JBHUKR010000007.1"/>
</dbReference>
<gene>
    <name evidence="2" type="ORF">ACFSXZ_15470</name>
</gene>
<dbReference type="InterPro" id="IPR054547">
    <property type="entry name" value="NNH1"/>
</dbReference>
<evidence type="ECO:0000313" key="3">
    <source>
        <dbReference type="Proteomes" id="UP001597417"/>
    </source>
</evidence>
<evidence type="ECO:0000313" key="2">
    <source>
        <dbReference type="EMBL" id="MFD2417725.1"/>
    </source>
</evidence>
<dbReference type="EMBL" id="JBHUKR010000007">
    <property type="protein sequence ID" value="MFD2417725.1"/>
    <property type="molecule type" value="Genomic_DNA"/>
</dbReference>
<dbReference type="PANTHER" id="PTHR46844:SF1">
    <property type="entry name" value="SLR5058 PROTEIN"/>
    <property type="match status" value="1"/>
</dbReference>
<dbReference type="Pfam" id="PF22733">
    <property type="entry name" value="NNH1"/>
    <property type="match status" value="1"/>
</dbReference>
<proteinExistence type="predicted"/>
<accession>A0ABW5FSY5</accession>
<dbReference type="Gene3D" id="3.40.50.300">
    <property type="entry name" value="P-loop containing nucleotide triphosphate hydrolases"/>
    <property type="match status" value="1"/>
</dbReference>
<dbReference type="InterPro" id="IPR007111">
    <property type="entry name" value="NACHT_NTPase"/>
</dbReference>
<evidence type="ECO:0000259" key="1">
    <source>
        <dbReference type="PROSITE" id="PS50837"/>
    </source>
</evidence>
<keyword evidence="3" id="KW-1185">Reference proteome</keyword>
<dbReference type="SUPFAM" id="SSF52540">
    <property type="entry name" value="P-loop containing nucleoside triphosphate hydrolases"/>
    <property type="match status" value="1"/>
</dbReference>